<dbReference type="AlphaFoldDB" id="A0A2H0W9G6"/>
<dbReference type="Pfam" id="PF16656">
    <property type="entry name" value="Pur_ac_phosph_N"/>
    <property type="match status" value="1"/>
</dbReference>
<feature type="domain" description="Purple acid phosphatase N-terminal" evidence="2">
    <location>
        <begin position="48"/>
        <end position="123"/>
    </location>
</feature>
<feature type="transmembrane region" description="Helical" evidence="1">
    <location>
        <begin position="399"/>
        <end position="419"/>
    </location>
</feature>
<dbReference type="InterPro" id="IPR044016">
    <property type="entry name" value="Big_13"/>
</dbReference>
<dbReference type="CDD" id="cd00063">
    <property type="entry name" value="FN3"/>
    <property type="match status" value="1"/>
</dbReference>
<keyword evidence="1" id="KW-1133">Transmembrane helix</keyword>
<evidence type="ECO:0000313" key="4">
    <source>
        <dbReference type="EMBL" id="PIS09306.1"/>
    </source>
</evidence>
<sequence>MAKILSKKLPTIAVLLLLGIALLIGFFLINKEGFLGSKKKEINLPLEVRYTNIQDDQITISWLTQKPTKGIVYYGESSPPEIALTDSRDQQSGKTEERQTHYVNLKNLNPQKNYYFKIGDGEEKSISTGPKLTKIKEAKTISGKILNPDKSPAKGTIVYLSSANINSLSALTDNNGRFTIFINQARVKDLTEYASFDVDASILKFEAQNGDKKTSAVILTKNAFPAIPDLILDHQNYDFREENKAEQMPSSPSKSSLNSSIITIDNPTTDGEKINSQQPNFLGQGPPNKVITIQIQSPEPYSTSTTVDESGNWSLIPPFKLTPGEHSIQVTYLNELGKEETINRNFLVLAAGESELPAITSSPSAELVPSPSPILKSSPNSVARISIPATDEGVPITGISWPTTVFSLTGILLIVLAILA</sequence>
<dbReference type="InterPro" id="IPR015914">
    <property type="entry name" value="PAPs_N"/>
</dbReference>
<dbReference type="InterPro" id="IPR008963">
    <property type="entry name" value="Purple_acid_Pase-like_N"/>
</dbReference>
<protein>
    <recommendedName>
        <fullName evidence="6">Fibronectin type-III domain-containing protein</fullName>
    </recommendedName>
</protein>
<dbReference type="Proteomes" id="UP000230093">
    <property type="component" value="Unassembled WGS sequence"/>
</dbReference>
<keyword evidence="1" id="KW-0812">Transmembrane</keyword>
<reference evidence="5" key="1">
    <citation type="submission" date="2017-09" db="EMBL/GenBank/DDBJ databases">
        <title>Depth-based differentiation of microbial function through sediment-hosted aquifers and enrichment of novel symbionts in the deep terrestrial subsurface.</title>
        <authorList>
            <person name="Probst A.J."/>
            <person name="Ladd B."/>
            <person name="Jarett J.K."/>
            <person name="Geller-Mcgrath D.E."/>
            <person name="Sieber C.M.K."/>
            <person name="Emerson J.B."/>
            <person name="Anantharaman K."/>
            <person name="Thomas B.C."/>
            <person name="Malmstrom R."/>
            <person name="Stieglmeier M."/>
            <person name="Klingl A."/>
            <person name="Woyke T."/>
            <person name="Ryan C.M."/>
            <person name="Banfield J.F."/>
        </authorList>
    </citation>
    <scope>NUCLEOTIDE SEQUENCE [LARGE SCALE GENOMIC DNA]</scope>
</reference>
<keyword evidence="1" id="KW-0472">Membrane</keyword>
<dbReference type="Pfam" id="PF19077">
    <property type="entry name" value="Big_13"/>
    <property type="match status" value="1"/>
</dbReference>
<comment type="caution">
    <text evidence="4">The sequence shown here is derived from an EMBL/GenBank/DDBJ whole genome shotgun (WGS) entry which is preliminary data.</text>
</comment>
<evidence type="ECO:0000313" key="5">
    <source>
        <dbReference type="Proteomes" id="UP000230093"/>
    </source>
</evidence>
<dbReference type="Gene3D" id="2.60.40.380">
    <property type="entry name" value="Purple acid phosphatase-like, N-terminal"/>
    <property type="match status" value="1"/>
</dbReference>
<dbReference type="InterPro" id="IPR003961">
    <property type="entry name" value="FN3_dom"/>
</dbReference>
<dbReference type="Gene3D" id="2.60.40.10">
    <property type="entry name" value="Immunoglobulins"/>
    <property type="match status" value="1"/>
</dbReference>
<evidence type="ECO:0000259" key="3">
    <source>
        <dbReference type="Pfam" id="PF19077"/>
    </source>
</evidence>
<evidence type="ECO:0008006" key="6">
    <source>
        <dbReference type="Google" id="ProtNLM"/>
    </source>
</evidence>
<organism evidence="4 5">
    <name type="scientific">Candidatus Beckwithbacteria bacterium CG10_big_fil_rev_8_21_14_0_10_34_10</name>
    <dbReference type="NCBI Taxonomy" id="1974495"/>
    <lineage>
        <taxon>Bacteria</taxon>
        <taxon>Candidatus Beckwithiibacteriota</taxon>
    </lineage>
</organism>
<evidence type="ECO:0000256" key="1">
    <source>
        <dbReference type="SAM" id="Phobius"/>
    </source>
</evidence>
<accession>A0A2H0W9G6</accession>
<proteinExistence type="predicted"/>
<dbReference type="GO" id="GO:0046872">
    <property type="term" value="F:metal ion binding"/>
    <property type="evidence" value="ECO:0007669"/>
    <property type="project" value="InterPro"/>
</dbReference>
<feature type="domain" description="Bacterial Ig-like" evidence="3">
    <location>
        <begin position="273"/>
        <end position="343"/>
    </location>
</feature>
<dbReference type="SUPFAM" id="SSF49363">
    <property type="entry name" value="Purple acid phosphatase, N-terminal domain"/>
    <property type="match status" value="1"/>
</dbReference>
<dbReference type="GO" id="GO:0003993">
    <property type="term" value="F:acid phosphatase activity"/>
    <property type="evidence" value="ECO:0007669"/>
    <property type="project" value="InterPro"/>
</dbReference>
<evidence type="ECO:0000259" key="2">
    <source>
        <dbReference type="Pfam" id="PF16656"/>
    </source>
</evidence>
<feature type="transmembrane region" description="Helical" evidence="1">
    <location>
        <begin position="12"/>
        <end position="29"/>
    </location>
</feature>
<name>A0A2H0W9G6_9BACT</name>
<dbReference type="EMBL" id="PEZT01000012">
    <property type="protein sequence ID" value="PIS09306.1"/>
    <property type="molecule type" value="Genomic_DNA"/>
</dbReference>
<dbReference type="InterPro" id="IPR013783">
    <property type="entry name" value="Ig-like_fold"/>
</dbReference>
<gene>
    <name evidence="4" type="ORF">COT75_02255</name>
</gene>